<dbReference type="InterPro" id="IPR007024">
    <property type="entry name" value="BLUF_domain"/>
</dbReference>
<dbReference type="EMBL" id="RCZI01000001">
    <property type="protein sequence ID" value="TPG30236.1"/>
    <property type="molecule type" value="Genomic_DNA"/>
</dbReference>
<dbReference type="InterPro" id="IPR036046">
    <property type="entry name" value="Acylphosphatase-like_dom_sf"/>
</dbReference>
<dbReference type="GO" id="GO:0009882">
    <property type="term" value="F:blue light photoreceptor activity"/>
    <property type="evidence" value="ECO:0007669"/>
    <property type="project" value="InterPro"/>
</dbReference>
<sequence>MHGMLKRLIYRSFALCGPDEGERICARACSRNHGDGITGGLLLTDGVFLQYLEGPELEVEALCTHIMRDARHTSCEVIDRRSIGGRVFGKRPMQWLAVDAYTHSIIQTVAPYDAKLANLNATLASALFQALSEAPLRR</sequence>
<dbReference type="Proteomes" id="UP000319212">
    <property type="component" value="Unassembled WGS sequence"/>
</dbReference>
<protein>
    <submittedName>
        <fullName evidence="2">BLUF domain-containing protein</fullName>
    </submittedName>
</protein>
<dbReference type="SMART" id="SM01034">
    <property type="entry name" value="BLUF"/>
    <property type="match status" value="1"/>
</dbReference>
<name>A0A502E120_9BURK</name>
<evidence type="ECO:0000313" key="2">
    <source>
        <dbReference type="EMBL" id="TPG30236.1"/>
    </source>
</evidence>
<dbReference type="PROSITE" id="PS50925">
    <property type="entry name" value="BLUF"/>
    <property type="match status" value="1"/>
</dbReference>
<organism evidence="2 3">
    <name type="scientific">Variovorax guangxiensis</name>
    <dbReference type="NCBI Taxonomy" id="1775474"/>
    <lineage>
        <taxon>Bacteria</taxon>
        <taxon>Pseudomonadati</taxon>
        <taxon>Pseudomonadota</taxon>
        <taxon>Betaproteobacteria</taxon>
        <taxon>Burkholderiales</taxon>
        <taxon>Comamonadaceae</taxon>
        <taxon>Variovorax</taxon>
    </lineage>
</organism>
<dbReference type="RefSeq" id="WP_241660778.1">
    <property type="nucleotide sequence ID" value="NZ_RCZI01000001.1"/>
</dbReference>
<dbReference type="GO" id="GO:0071949">
    <property type="term" value="F:FAD binding"/>
    <property type="evidence" value="ECO:0007669"/>
    <property type="project" value="InterPro"/>
</dbReference>
<gene>
    <name evidence="2" type="ORF">EAH82_01690</name>
</gene>
<accession>A0A502E120</accession>
<evidence type="ECO:0000259" key="1">
    <source>
        <dbReference type="PROSITE" id="PS50925"/>
    </source>
</evidence>
<dbReference type="SUPFAM" id="SSF54975">
    <property type="entry name" value="Acylphosphatase/BLUF domain-like"/>
    <property type="match status" value="1"/>
</dbReference>
<dbReference type="Pfam" id="PF04940">
    <property type="entry name" value="BLUF"/>
    <property type="match status" value="1"/>
</dbReference>
<dbReference type="Gene3D" id="3.30.70.100">
    <property type="match status" value="1"/>
</dbReference>
<comment type="caution">
    <text evidence="2">The sequence shown here is derived from an EMBL/GenBank/DDBJ whole genome shotgun (WGS) entry which is preliminary data.</text>
</comment>
<feature type="domain" description="BLUF" evidence="1">
    <location>
        <begin position="5"/>
        <end position="94"/>
    </location>
</feature>
<reference evidence="2 3" key="1">
    <citation type="journal article" date="2019" name="Environ. Microbiol.">
        <title>Species interactions and distinct microbial communities in high Arctic permafrost affected cryosols are associated with the CH4 and CO2 gas fluxes.</title>
        <authorList>
            <person name="Altshuler I."/>
            <person name="Hamel J."/>
            <person name="Turney S."/>
            <person name="Magnuson E."/>
            <person name="Levesque R."/>
            <person name="Greer C."/>
            <person name="Whyte L.G."/>
        </authorList>
    </citation>
    <scope>NUCLEOTIDE SEQUENCE [LARGE SCALE GENOMIC DNA]</scope>
    <source>
        <strain evidence="2 3">S06.C</strain>
    </source>
</reference>
<proteinExistence type="predicted"/>
<dbReference type="AlphaFoldDB" id="A0A502E120"/>
<evidence type="ECO:0000313" key="3">
    <source>
        <dbReference type="Proteomes" id="UP000319212"/>
    </source>
</evidence>